<dbReference type="Gene3D" id="3.40.462.20">
    <property type="match status" value="1"/>
</dbReference>
<dbReference type="EMBL" id="MU853612">
    <property type="protein sequence ID" value="KAK4141369.1"/>
    <property type="molecule type" value="Genomic_DNA"/>
</dbReference>
<dbReference type="AlphaFoldDB" id="A0AAN6ZKX2"/>
<evidence type="ECO:0000256" key="4">
    <source>
        <dbReference type="ARBA" id="ARBA00023002"/>
    </source>
</evidence>
<dbReference type="GeneID" id="87818212"/>
<sequence>MARLSALAGVALALVLGSGVSAAAGEDYTAACKQIEGIISGASEVVYPISVARYTSAQAHWFWSSSQQAACVVDAGSAEDVSRVLQLIARTRTPFAVISGGHSTNKGFSSTEGVHIRLKGLDQVVLAGDLKTVELGFGQRWTDVYSALQDSGVNVVGGRVPGPGVGGFSLGGGFSWKTNQHGLTTDTIESFNVVLPNGTITTASDEVNPDLFFALRGGLNRFGIVTSAVYRTHPQPAKVWGGLRGYTTEHIPALLNATNHFLQTNTDPRAQVITTLDSDALGVTSLTLLFYDGPNEPTAFEAFDAIPSWFDTAAPKTYVEFVNSFPARVVQNVRGTFGSFSTTTFTEGFLEAVKGELERLGKLSALHSGTMVSIELEPFMKYGQYDAGGAFPHTESLLPLNYYFAWTNPAEDDFWYDQLAQSTATVKKVAAAEGIYQEDFLEYNNYAVATTPSEKLYGAENLARLRAIRDVYDPERVMDLTGGFEI</sequence>
<dbReference type="InterPro" id="IPR036318">
    <property type="entry name" value="FAD-bd_PCMH-like_sf"/>
</dbReference>
<dbReference type="Proteomes" id="UP001302676">
    <property type="component" value="Unassembled WGS sequence"/>
</dbReference>
<organism evidence="7 8">
    <name type="scientific">Dichotomopilus funicola</name>
    <dbReference type="NCBI Taxonomy" id="1934379"/>
    <lineage>
        <taxon>Eukaryota</taxon>
        <taxon>Fungi</taxon>
        <taxon>Dikarya</taxon>
        <taxon>Ascomycota</taxon>
        <taxon>Pezizomycotina</taxon>
        <taxon>Sordariomycetes</taxon>
        <taxon>Sordariomycetidae</taxon>
        <taxon>Sordariales</taxon>
        <taxon>Chaetomiaceae</taxon>
        <taxon>Dichotomopilus</taxon>
    </lineage>
</organism>
<dbReference type="PROSITE" id="PS51387">
    <property type="entry name" value="FAD_PCMH"/>
    <property type="match status" value="1"/>
</dbReference>
<comment type="similarity">
    <text evidence="1">Belongs to the oxygen-dependent FAD-linked oxidoreductase family.</text>
</comment>
<proteinExistence type="inferred from homology"/>
<dbReference type="InterPro" id="IPR006094">
    <property type="entry name" value="Oxid_FAD_bind_N"/>
</dbReference>
<dbReference type="PANTHER" id="PTHR42973:SF13">
    <property type="entry name" value="FAD-BINDING PCMH-TYPE DOMAIN-CONTAINING PROTEIN"/>
    <property type="match status" value="1"/>
</dbReference>
<dbReference type="InterPro" id="IPR016167">
    <property type="entry name" value="FAD-bd_PCMH_sub1"/>
</dbReference>
<name>A0AAN6ZKX2_9PEZI</name>
<feature type="domain" description="FAD-binding PCMH-type" evidence="6">
    <location>
        <begin position="65"/>
        <end position="235"/>
    </location>
</feature>
<accession>A0AAN6ZKX2</accession>
<evidence type="ECO:0000313" key="7">
    <source>
        <dbReference type="EMBL" id="KAK4141369.1"/>
    </source>
</evidence>
<keyword evidence="3" id="KW-0274">FAD</keyword>
<feature type="signal peptide" evidence="5">
    <location>
        <begin position="1"/>
        <end position="22"/>
    </location>
</feature>
<evidence type="ECO:0000313" key="8">
    <source>
        <dbReference type="Proteomes" id="UP001302676"/>
    </source>
</evidence>
<keyword evidence="2" id="KW-0285">Flavoprotein</keyword>
<dbReference type="Pfam" id="PF01565">
    <property type="entry name" value="FAD_binding_4"/>
    <property type="match status" value="1"/>
</dbReference>
<dbReference type="GO" id="GO:0071949">
    <property type="term" value="F:FAD binding"/>
    <property type="evidence" value="ECO:0007669"/>
    <property type="project" value="InterPro"/>
</dbReference>
<dbReference type="InterPro" id="IPR016169">
    <property type="entry name" value="FAD-bd_PCMH_sub2"/>
</dbReference>
<evidence type="ECO:0000256" key="3">
    <source>
        <dbReference type="ARBA" id="ARBA00022827"/>
    </source>
</evidence>
<comment type="caution">
    <text evidence="7">The sequence shown here is derived from an EMBL/GenBank/DDBJ whole genome shotgun (WGS) entry which is preliminary data.</text>
</comment>
<evidence type="ECO:0000256" key="5">
    <source>
        <dbReference type="SAM" id="SignalP"/>
    </source>
</evidence>
<keyword evidence="4" id="KW-0560">Oxidoreductase</keyword>
<evidence type="ECO:0000256" key="2">
    <source>
        <dbReference type="ARBA" id="ARBA00022630"/>
    </source>
</evidence>
<dbReference type="GO" id="GO:0016491">
    <property type="term" value="F:oxidoreductase activity"/>
    <property type="evidence" value="ECO:0007669"/>
    <property type="project" value="UniProtKB-KW"/>
</dbReference>
<evidence type="ECO:0000256" key="1">
    <source>
        <dbReference type="ARBA" id="ARBA00005466"/>
    </source>
</evidence>
<dbReference type="PANTHER" id="PTHR42973">
    <property type="entry name" value="BINDING OXIDOREDUCTASE, PUTATIVE (AFU_ORTHOLOGUE AFUA_1G17690)-RELATED"/>
    <property type="match status" value="1"/>
</dbReference>
<dbReference type="InterPro" id="IPR016166">
    <property type="entry name" value="FAD-bd_PCMH"/>
</dbReference>
<reference evidence="7" key="2">
    <citation type="submission" date="2023-05" db="EMBL/GenBank/DDBJ databases">
        <authorList>
            <consortium name="Lawrence Berkeley National Laboratory"/>
            <person name="Steindorff A."/>
            <person name="Hensen N."/>
            <person name="Bonometti L."/>
            <person name="Westerberg I."/>
            <person name="Brannstrom I.O."/>
            <person name="Guillou S."/>
            <person name="Cros-Aarteil S."/>
            <person name="Calhoun S."/>
            <person name="Haridas S."/>
            <person name="Kuo A."/>
            <person name="Mondo S."/>
            <person name="Pangilinan J."/>
            <person name="Riley R."/>
            <person name="Labutti K."/>
            <person name="Andreopoulos B."/>
            <person name="Lipzen A."/>
            <person name="Chen C."/>
            <person name="Yanf M."/>
            <person name="Daum C."/>
            <person name="Ng V."/>
            <person name="Clum A."/>
            <person name="Ohm R."/>
            <person name="Martin F."/>
            <person name="Silar P."/>
            <person name="Natvig D."/>
            <person name="Lalanne C."/>
            <person name="Gautier V."/>
            <person name="Ament-Velasquez S.L."/>
            <person name="Kruys A."/>
            <person name="Hutchinson M.I."/>
            <person name="Powell A.J."/>
            <person name="Barry K."/>
            <person name="Miller A.N."/>
            <person name="Grigoriev I.V."/>
            <person name="Debuchy R."/>
            <person name="Gladieux P."/>
            <person name="Thoren M.H."/>
            <person name="Johannesson H."/>
        </authorList>
    </citation>
    <scope>NUCLEOTIDE SEQUENCE</scope>
    <source>
        <strain evidence="7">CBS 141.50</strain>
    </source>
</reference>
<keyword evidence="5" id="KW-0732">Signal</keyword>
<gene>
    <name evidence="7" type="ORF">C8A04DRAFT_30998</name>
</gene>
<feature type="chain" id="PRO_5042988512" description="FAD-binding PCMH-type domain-containing protein" evidence="5">
    <location>
        <begin position="23"/>
        <end position="486"/>
    </location>
</feature>
<dbReference type="SUPFAM" id="SSF56176">
    <property type="entry name" value="FAD-binding/transporter-associated domain-like"/>
    <property type="match status" value="1"/>
</dbReference>
<dbReference type="Gene3D" id="3.30.43.10">
    <property type="entry name" value="Uridine Diphospho-n-acetylenolpyruvylglucosamine Reductase, domain 2"/>
    <property type="match status" value="1"/>
</dbReference>
<keyword evidence="8" id="KW-1185">Reference proteome</keyword>
<dbReference type="InterPro" id="IPR050416">
    <property type="entry name" value="FAD-linked_Oxidoreductase"/>
</dbReference>
<protein>
    <recommendedName>
        <fullName evidence="6">FAD-binding PCMH-type domain-containing protein</fullName>
    </recommendedName>
</protein>
<reference evidence="7" key="1">
    <citation type="journal article" date="2023" name="Mol. Phylogenet. Evol.">
        <title>Genome-scale phylogeny and comparative genomics of the fungal order Sordariales.</title>
        <authorList>
            <person name="Hensen N."/>
            <person name="Bonometti L."/>
            <person name="Westerberg I."/>
            <person name="Brannstrom I.O."/>
            <person name="Guillou S."/>
            <person name="Cros-Aarteil S."/>
            <person name="Calhoun S."/>
            <person name="Haridas S."/>
            <person name="Kuo A."/>
            <person name="Mondo S."/>
            <person name="Pangilinan J."/>
            <person name="Riley R."/>
            <person name="LaButti K."/>
            <person name="Andreopoulos B."/>
            <person name="Lipzen A."/>
            <person name="Chen C."/>
            <person name="Yan M."/>
            <person name="Daum C."/>
            <person name="Ng V."/>
            <person name="Clum A."/>
            <person name="Steindorff A."/>
            <person name="Ohm R.A."/>
            <person name="Martin F."/>
            <person name="Silar P."/>
            <person name="Natvig D.O."/>
            <person name="Lalanne C."/>
            <person name="Gautier V."/>
            <person name="Ament-Velasquez S.L."/>
            <person name="Kruys A."/>
            <person name="Hutchinson M.I."/>
            <person name="Powell A.J."/>
            <person name="Barry K."/>
            <person name="Miller A.N."/>
            <person name="Grigoriev I.V."/>
            <person name="Debuchy R."/>
            <person name="Gladieux P."/>
            <person name="Hiltunen Thoren M."/>
            <person name="Johannesson H."/>
        </authorList>
    </citation>
    <scope>NUCLEOTIDE SEQUENCE</scope>
    <source>
        <strain evidence="7">CBS 141.50</strain>
    </source>
</reference>
<evidence type="ECO:0000259" key="6">
    <source>
        <dbReference type="PROSITE" id="PS51387"/>
    </source>
</evidence>
<dbReference type="Gene3D" id="3.30.465.10">
    <property type="match status" value="1"/>
</dbReference>
<dbReference type="RefSeq" id="XP_062634740.1">
    <property type="nucleotide sequence ID" value="XM_062781599.1"/>
</dbReference>